<protein>
    <recommendedName>
        <fullName evidence="4">HTH cro/C1-type domain-containing protein</fullName>
    </recommendedName>
</protein>
<dbReference type="Gene3D" id="1.10.260.40">
    <property type="entry name" value="lambda repressor-like DNA-binding domains"/>
    <property type="match status" value="1"/>
</dbReference>
<dbReference type="InterPro" id="IPR050400">
    <property type="entry name" value="Bact_Cytoskel_RodZ"/>
</dbReference>
<evidence type="ECO:0000313" key="2">
    <source>
        <dbReference type="EMBL" id="PIY71907.1"/>
    </source>
</evidence>
<reference evidence="3" key="1">
    <citation type="submission" date="2017-09" db="EMBL/GenBank/DDBJ databases">
        <title>Depth-based differentiation of microbial function through sediment-hosted aquifers and enrichment of novel symbionts in the deep terrestrial subsurface.</title>
        <authorList>
            <person name="Probst A.J."/>
            <person name="Ladd B."/>
            <person name="Jarett J.K."/>
            <person name="Geller-Mcgrath D.E."/>
            <person name="Sieber C.M.K."/>
            <person name="Emerson J.B."/>
            <person name="Anantharaman K."/>
            <person name="Thomas B.C."/>
            <person name="Malmstrom R."/>
            <person name="Stieglmeier M."/>
            <person name="Klingl A."/>
            <person name="Woyke T."/>
            <person name="Ryan C.M."/>
            <person name="Banfield J.F."/>
        </authorList>
    </citation>
    <scope>NUCLEOTIDE SEQUENCE [LARGE SCALE GENOMIC DNA]</scope>
</reference>
<dbReference type="EMBL" id="PFLI01000124">
    <property type="protein sequence ID" value="PIY71907.1"/>
    <property type="molecule type" value="Genomic_DNA"/>
</dbReference>
<dbReference type="InterPro" id="IPR013783">
    <property type="entry name" value="Ig-like_fold"/>
</dbReference>
<evidence type="ECO:0000256" key="1">
    <source>
        <dbReference type="SAM" id="Phobius"/>
    </source>
</evidence>
<organism evidence="2 3">
    <name type="scientific">Candidatus Roizmanbacteria bacterium CG_4_10_14_0_8_um_filter_33_9</name>
    <dbReference type="NCBI Taxonomy" id="1974826"/>
    <lineage>
        <taxon>Bacteria</taxon>
        <taxon>Candidatus Roizmaniibacteriota</taxon>
    </lineage>
</organism>
<dbReference type="GO" id="GO:0003677">
    <property type="term" value="F:DNA binding"/>
    <property type="evidence" value="ECO:0007669"/>
    <property type="project" value="InterPro"/>
</dbReference>
<sequence>MLSVGEILQQQRINKGLTLQQIEKYTKIREQFLKAVEENNWNFFTSKIYIKGIIKNYSRFLDLDENKMLAFFRREYEKKEDIKFKRKVSDSFLISDKKKYITLFLIIIFFLFATYFTLQLKQYFSPPKVVILSPTETTFKRKDKIKITGKTEQESLIMLSGERIYQNKEGIFEFDFPLSMKKNELILEITGANGKKTIFKKEFIKVE</sequence>
<dbReference type="PANTHER" id="PTHR34475:SF1">
    <property type="entry name" value="CYTOSKELETON PROTEIN RODZ"/>
    <property type="match status" value="1"/>
</dbReference>
<keyword evidence="1" id="KW-1133">Transmembrane helix</keyword>
<dbReference type="AlphaFoldDB" id="A0A2M7QHV9"/>
<evidence type="ECO:0000313" key="3">
    <source>
        <dbReference type="Proteomes" id="UP000229401"/>
    </source>
</evidence>
<gene>
    <name evidence="2" type="ORF">COY87_03680</name>
</gene>
<keyword evidence="1" id="KW-0812">Transmembrane</keyword>
<dbReference type="InterPro" id="IPR010982">
    <property type="entry name" value="Lambda_DNA-bd_dom_sf"/>
</dbReference>
<proteinExistence type="predicted"/>
<dbReference type="Gene3D" id="2.60.40.10">
    <property type="entry name" value="Immunoglobulins"/>
    <property type="match status" value="1"/>
</dbReference>
<comment type="caution">
    <text evidence="2">The sequence shown here is derived from an EMBL/GenBank/DDBJ whole genome shotgun (WGS) entry which is preliminary data.</text>
</comment>
<keyword evidence="1" id="KW-0472">Membrane</keyword>
<accession>A0A2M7QHV9</accession>
<dbReference type="Pfam" id="PF13413">
    <property type="entry name" value="HTH_25"/>
    <property type="match status" value="1"/>
</dbReference>
<name>A0A2M7QHV9_9BACT</name>
<evidence type="ECO:0008006" key="4">
    <source>
        <dbReference type="Google" id="ProtNLM"/>
    </source>
</evidence>
<feature type="transmembrane region" description="Helical" evidence="1">
    <location>
        <begin position="100"/>
        <end position="118"/>
    </location>
</feature>
<dbReference type="Proteomes" id="UP000229401">
    <property type="component" value="Unassembled WGS sequence"/>
</dbReference>
<dbReference type="PANTHER" id="PTHR34475">
    <property type="match status" value="1"/>
</dbReference>